<evidence type="ECO:0000313" key="3">
    <source>
        <dbReference type="Proteomes" id="UP000275385"/>
    </source>
</evidence>
<accession>A0A420YEQ9</accession>
<sequence length="454" mass="52045">MMVRFGDAKRFLLYVGPAILLIFLVFSFTYNGVEYHDLIDHIRPAEKTGSTETAAPDTHHEIFSLSTPDGRAFKIDFAYNQTGHINPNIIPHPIHDDVWLVVAQEGRYDESLPQFYEIGCYASFNSSVLRCTDKPSRLPYAPTVNKGKDCKGKYEVLMLNEGPHDARVFYGPQSMYTMYGSNSHHTCFGQWIQNFPGMIGWGPELVPTEHFPTGTEIQRPEPYGMIEKNWFVFWDDKNQMYAHYDMTPKRIFSKLNTDGSAGEDLSPLAAQEDEQCMKAWMPRLAPRDESIHQATNSLAVTMCKRTDPSCLPNEQNTFVFTLFHKKTFIDYHSVYEPYAMVFNQRLPFEVHGISEKPLWIHGRGRNTEYDQTEMFYVTSISWKSKALKYHGYLDDELFLGMGYEDKETMGIDVKAGDVLANLGLCSRIRQKSQRVQGVAKASDWNQPPEVTALR</sequence>
<comment type="caution">
    <text evidence="2">The sequence shown here is derived from an EMBL/GenBank/DDBJ whole genome shotgun (WGS) entry which is preliminary data.</text>
</comment>
<evidence type="ECO:0000256" key="1">
    <source>
        <dbReference type="SAM" id="Phobius"/>
    </source>
</evidence>
<proteinExistence type="predicted"/>
<dbReference type="OrthoDB" id="2522565at2759"/>
<gene>
    <name evidence="2" type="ORF">DL546_004701</name>
</gene>
<keyword evidence="1" id="KW-0812">Transmembrane</keyword>
<keyword evidence="1" id="KW-0472">Membrane</keyword>
<evidence type="ECO:0000313" key="2">
    <source>
        <dbReference type="EMBL" id="RKU46391.1"/>
    </source>
</evidence>
<name>A0A420YEQ9_9PEZI</name>
<dbReference type="EMBL" id="QVQW01000014">
    <property type="protein sequence ID" value="RKU46391.1"/>
    <property type="molecule type" value="Genomic_DNA"/>
</dbReference>
<keyword evidence="1" id="KW-1133">Transmembrane helix</keyword>
<reference evidence="2 3" key="1">
    <citation type="submission" date="2018-08" db="EMBL/GenBank/DDBJ databases">
        <title>Draft genome of the lignicolous fungus Coniochaeta pulveracea.</title>
        <authorList>
            <person name="Borstlap C.J."/>
            <person name="De Witt R.N."/>
            <person name="Botha A."/>
            <person name="Volschenk H."/>
        </authorList>
    </citation>
    <scope>NUCLEOTIDE SEQUENCE [LARGE SCALE GENOMIC DNA]</scope>
    <source>
        <strain evidence="2 3">CAB683</strain>
    </source>
</reference>
<protein>
    <submittedName>
        <fullName evidence="2">Uncharacterized protein</fullName>
    </submittedName>
</protein>
<keyword evidence="3" id="KW-1185">Reference proteome</keyword>
<dbReference type="AlphaFoldDB" id="A0A420YEQ9"/>
<dbReference type="STRING" id="177199.A0A420YEQ9"/>
<dbReference type="Proteomes" id="UP000275385">
    <property type="component" value="Unassembled WGS sequence"/>
</dbReference>
<feature type="transmembrane region" description="Helical" evidence="1">
    <location>
        <begin position="12"/>
        <end position="30"/>
    </location>
</feature>
<organism evidence="2 3">
    <name type="scientific">Coniochaeta pulveracea</name>
    <dbReference type="NCBI Taxonomy" id="177199"/>
    <lineage>
        <taxon>Eukaryota</taxon>
        <taxon>Fungi</taxon>
        <taxon>Dikarya</taxon>
        <taxon>Ascomycota</taxon>
        <taxon>Pezizomycotina</taxon>
        <taxon>Sordariomycetes</taxon>
        <taxon>Sordariomycetidae</taxon>
        <taxon>Coniochaetales</taxon>
        <taxon>Coniochaetaceae</taxon>
        <taxon>Coniochaeta</taxon>
    </lineage>
</organism>